<reference evidence="2 3" key="1">
    <citation type="submission" date="2024-01" db="EMBL/GenBank/DDBJ databases">
        <title>Comparative genomics of Cryptococcus and Kwoniella reveals pathogenesis evolution and contrasting modes of karyotype evolution via chromosome fusion or intercentromeric recombination.</title>
        <authorList>
            <person name="Coelho M.A."/>
            <person name="David-Palma M."/>
            <person name="Shea T."/>
            <person name="Bowers K."/>
            <person name="McGinley-Smith S."/>
            <person name="Mohammad A.W."/>
            <person name="Gnirke A."/>
            <person name="Yurkov A.M."/>
            <person name="Nowrousian M."/>
            <person name="Sun S."/>
            <person name="Cuomo C.A."/>
            <person name="Heitman J."/>
        </authorList>
    </citation>
    <scope>NUCLEOTIDE SEQUENCE [LARGE SCALE GENOMIC DNA]</scope>
    <source>
        <strain evidence="2">CBS 11374</strain>
    </source>
</reference>
<dbReference type="Pfam" id="PF13460">
    <property type="entry name" value="NAD_binding_10"/>
    <property type="match status" value="1"/>
</dbReference>
<evidence type="ECO:0000313" key="3">
    <source>
        <dbReference type="Proteomes" id="UP001329825"/>
    </source>
</evidence>
<accession>A0ABZ1D1C6</accession>
<name>A0ABZ1D1C6_9TREE</name>
<evidence type="ECO:0000313" key="2">
    <source>
        <dbReference type="EMBL" id="WRT67823.1"/>
    </source>
</evidence>
<proteinExistence type="predicted"/>
<dbReference type="EMBL" id="CP141886">
    <property type="protein sequence ID" value="WRT67823.1"/>
    <property type="molecule type" value="Genomic_DNA"/>
</dbReference>
<evidence type="ECO:0000259" key="1">
    <source>
        <dbReference type="Pfam" id="PF13460"/>
    </source>
</evidence>
<dbReference type="Gene3D" id="3.40.50.720">
    <property type="entry name" value="NAD(P)-binding Rossmann-like Domain"/>
    <property type="match status" value="1"/>
</dbReference>
<feature type="domain" description="NAD(P)-binding" evidence="1">
    <location>
        <begin position="7"/>
        <end position="149"/>
    </location>
</feature>
<dbReference type="GeneID" id="87956928"/>
<dbReference type="InterPro" id="IPR016040">
    <property type="entry name" value="NAD(P)-bd_dom"/>
</dbReference>
<dbReference type="RefSeq" id="XP_062792563.1">
    <property type="nucleotide sequence ID" value="XM_062936512.1"/>
</dbReference>
<gene>
    <name evidence="2" type="ORF">IL334_004797</name>
</gene>
<sequence>MNTVFLGASKGIGYFTLLNLLQNDRSTKAICLLRKPDLFNADARLQPFIEEGRITIVKGDATNEDDIRKLFQGGNVDLVVSSIGGAPKITWTGFSIDQPHLCTHGSIALLHVLQSLNQPTLPRVIVISSMGIGSAHDDMYTSMKLLYHYTLEVPHQDKMSLEYLFHKASVSLPNMVSPRDIPPKTLLSQENIDSIKENFLPEVIIVRPAAFFSSDETMAPKEKVRVEEKLKTYSIKRTEVARFIAEDCIPGNQTWVNKCPVIGY</sequence>
<dbReference type="InterPro" id="IPR036291">
    <property type="entry name" value="NAD(P)-bd_dom_sf"/>
</dbReference>
<dbReference type="PANTHER" id="PTHR15020:SF50">
    <property type="entry name" value="UPF0659 PROTEIN YMR090W"/>
    <property type="match status" value="1"/>
</dbReference>
<dbReference type="PANTHER" id="PTHR15020">
    <property type="entry name" value="FLAVIN REDUCTASE-RELATED"/>
    <property type="match status" value="1"/>
</dbReference>
<keyword evidence="3" id="KW-1185">Reference proteome</keyword>
<protein>
    <recommendedName>
        <fullName evidence="1">NAD(P)-binding domain-containing protein</fullName>
    </recommendedName>
</protein>
<dbReference type="Proteomes" id="UP001329825">
    <property type="component" value="Chromosome 6"/>
</dbReference>
<dbReference type="SUPFAM" id="SSF51735">
    <property type="entry name" value="NAD(P)-binding Rossmann-fold domains"/>
    <property type="match status" value="1"/>
</dbReference>
<organism evidence="2 3">
    <name type="scientific">Kwoniella shivajii</name>
    <dbReference type="NCBI Taxonomy" id="564305"/>
    <lineage>
        <taxon>Eukaryota</taxon>
        <taxon>Fungi</taxon>
        <taxon>Dikarya</taxon>
        <taxon>Basidiomycota</taxon>
        <taxon>Agaricomycotina</taxon>
        <taxon>Tremellomycetes</taxon>
        <taxon>Tremellales</taxon>
        <taxon>Cryptococcaceae</taxon>
        <taxon>Kwoniella</taxon>
    </lineage>
</organism>